<dbReference type="AlphaFoldDB" id="A0A8S2V1K1"/>
<evidence type="ECO:0000313" key="3">
    <source>
        <dbReference type="Proteomes" id="UP000682733"/>
    </source>
</evidence>
<evidence type="ECO:0000313" key="1">
    <source>
        <dbReference type="EMBL" id="CAF1575450.1"/>
    </source>
</evidence>
<name>A0A8S2V1K1_9BILA</name>
<dbReference type="Proteomes" id="UP000682733">
    <property type="component" value="Unassembled WGS sequence"/>
</dbReference>
<dbReference type="EMBL" id="CAJNOK010044665">
    <property type="protein sequence ID" value="CAF1575450.1"/>
    <property type="molecule type" value="Genomic_DNA"/>
</dbReference>
<evidence type="ECO:0000313" key="2">
    <source>
        <dbReference type="EMBL" id="CAF4372176.1"/>
    </source>
</evidence>
<organism evidence="2 3">
    <name type="scientific">Didymodactylos carnosus</name>
    <dbReference type="NCBI Taxonomy" id="1234261"/>
    <lineage>
        <taxon>Eukaryota</taxon>
        <taxon>Metazoa</taxon>
        <taxon>Spiralia</taxon>
        <taxon>Gnathifera</taxon>
        <taxon>Rotifera</taxon>
        <taxon>Eurotatoria</taxon>
        <taxon>Bdelloidea</taxon>
        <taxon>Philodinida</taxon>
        <taxon>Philodinidae</taxon>
        <taxon>Didymodactylos</taxon>
    </lineage>
</organism>
<dbReference type="Proteomes" id="UP000677228">
    <property type="component" value="Unassembled WGS sequence"/>
</dbReference>
<dbReference type="EMBL" id="CAJOBA010067588">
    <property type="protein sequence ID" value="CAF4372176.1"/>
    <property type="molecule type" value="Genomic_DNA"/>
</dbReference>
<proteinExistence type="predicted"/>
<sequence length="226" mass="24955">SDLNAMDEAMNNLDNLAATNPKKAVELITGLADKLNEMSENSTNSTDADTSTMNDRMATMRSKMLASMDVLLDVVSDPGIVAKAIKASTQVTANSDQMPLDNQERGAGLIEKVGNKVRDMESADEGTVTDLATSLMDTGSNVLQAASKTVQKDIEKDPDAVKEELESNMKESEAEDNEQKVLFAPTEFYNSCDDCEDLPEERWEKYRVQLDESKHHIIEGRQRVIF</sequence>
<protein>
    <submittedName>
        <fullName evidence="2">Uncharacterized protein</fullName>
    </submittedName>
</protein>
<reference evidence="2" key="1">
    <citation type="submission" date="2021-02" db="EMBL/GenBank/DDBJ databases">
        <authorList>
            <person name="Nowell W R."/>
        </authorList>
    </citation>
    <scope>NUCLEOTIDE SEQUENCE</scope>
</reference>
<comment type="caution">
    <text evidence="2">The sequence shown here is derived from an EMBL/GenBank/DDBJ whole genome shotgun (WGS) entry which is preliminary data.</text>
</comment>
<feature type="non-terminal residue" evidence="2">
    <location>
        <position position="1"/>
    </location>
</feature>
<gene>
    <name evidence="1" type="ORF">OVA965_LOCUS40632</name>
    <name evidence="2" type="ORF">TMI583_LOCUS42106</name>
</gene>
<accession>A0A8S2V1K1</accession>